<gene>
    <name evidence="1" type="ORF">GCM10007390_17500</name>
</gene>
<dbReference type="Proteomes" id="UP000598271">
    <property type="component" value="Unassembled WGS sequence"/>
</dbReference>
<name>A0A8J3D2V6_9BACT</name>
<organism evidence="1 2">
    <name type="scientific">Persicitalea jodogahamensis</name>
    <dbReference type="NCBI Taxonomy" id="402147"/>
    <lineage>
        <taxon>Bacteria</taxon>
        <taxon>Pseudomonadati</taxon>
        <taxon>Bacteroidota</taxon>
        <taxon>Cytophagia</taxon>
        <taxon>Cytophagales</taxon>
        <taxon>Spirosomataceae</taxon>
        <taxon>Persicitalea</taxon>
    </lineage>
</organism>
<sequence length="77" mass="9231">MKIFISVKDHIISHFNSKQIMKKQNEKWRSRLRIIMQKAWGLFRHGVVSFSMSLRLSWSISKGKVDEFQLLKKLAKR</sequence>
<comment type="caution">
    <text evidence="1">The sequence shown here is derived from an EMBL/GenBank/DDBJ whole genome shotgun (WGS) entry which is preliminary data.</text>
</comment>
<dbReference type="EMBL" id="BMXF01000001">
    <property type="protein sequence ID" value="GHB64124.1"/>
    <property type="molecule type" value="Genomic_DNA"/>
</dbReference>
<evidence type="ECO:0000313" key="1">
    <source>
        <dbReference type="EMBL" id="GHB64124.1"/>
    </source>
</evidence>
<accession>A0A8J3D2V6</accession>
<protein>
    <submittedName>
        <fullName evidence="1">Uncharacterized protein</fullName>
    </submittedName>
</protein>
<dbReference type="AlphaFoldDB" id="A0A8J3D2V6"/>
<proteinExistence type="predicted"/>
<reference evidence="1 2" key="1">
    <citation type="journal article" date="2014" name="Int. J. Syst. Evol. Microbiol.">
        <title>Complete genome sequence of Corynebacterium casei LMG S-19264T (=DSM 44701T), isolated from a smear-ripened cheese.</title>
        <authorList>
            <consortium name="US DOE Joint Genome Institute (JGI-PGF)"/>
            <person name="Walter F."/>
            <person name="Albersmeier A."/>
            <person name="Kalinowski J."/>
            <person name="Ruckert C."/>
        </authorList>
    </citation>
    <scope>NUCLEOTIDE SEQUENCE [LARGE SCALE GENOMIC DNA]</scope>
    <source>
        <strain evidence="1 2">KCTC 12866</strain>
    </source>
</reference>
<keyword evidence="2" id="KW-1185">Reference proteome</keyword>
<evidence type="ECO:0000313" key="2">
    <source>
        <dbReference type="Proteomes" id="UP000598271"/>
    </source>
</evidence>